<dbReference type="RefSeq" id="WP_119016764.1">
    <property type="nucleotide sequence ID" value="NZ_QXEV01000026.1"/>
</dbReference>
<protein>
    <submittedName>
        <fullName evidence="1">Uncharacterized protein</fullName>
    </submittedName>
</protein>
<dbReference type="EMBL" id="QXEV01000026">
    <property type="protein sequence ID" value="RIA64982.1"/>
    <property type="molecule type" value="Genomic_DNA"/>
</dbReference>
<dbReference type="InParanoid" id="A0A397QVB0"/>
<keyword evidence="2" id="KW-1185">Reference proteome</keyword>
<name>A0A397QVB0_9MOLU</name>
<comment type="caution">
    <text evidence="1">The sequence shown here is derived from an EMBL/GenBank/DDBJ whole genome shotgun (WGS) entry which is preliminary data.</text>
</comment>
<gene>
    <name evidence="1" type="ORF">EI71_01680</name>
</gene>
<sequence>MNNFLKVICLFLGIPVKEKEELNPGVIGYYDCKPYHNFHYALIYAKDIEVYNDEKIEIYTRIHKGTTFVNVLVNDEENFKVEEFDYPHLRKKLIENNLENTDKSVVFIAFQHNNEKTINFCKKLPASTKYSFIQGAVFNPKSVHMDFYKPVPEFYKLYDHFCEDLYFDFAFIDHVKES</sequence>
<proteinExistence type="predicted"/>
<dbReference type="Proteomes" id="UP000266506">
    <property type="component" value="Unassembled WGS sequence"/>
</dbReference>
<organism evidence="1 2">
    <name type="scientific">Anaeroplasma bactoclasticum</name>
    <dbReference type="NCBI Taxonomy" id="2088"/>
    <lineage>
        <taxon>Bacteria</taxon>
        <taxon>Bacillati</taxon>
        <taxon>Mycoplasmatota</taxon>
        <taxon>Mollicutes</taxon>
        <taxon>Anaeroplasmatales</taxon>
        <taxon>Anaeroplasmataceae</taxon>
        <taxon>Anaeroplasma</taxon>
    </lineage>
</organism>
<evidence type="ECO:0000313" key="1">
    <source>
        <dbReference type="EMBL" id="RIA64982.1"/>
    </source>
</evidence>
<accession>A0A397QVB0</accession>
<dbReference type="AlphaFoldDB" id="A0A397QVB0"/>
<reference evidence="1 2" key="1">
    <citation type="submission" date="2018-08" db="EMBL/GenBank/DDBJ databases">
        <title>Genomic Encyclopedia of Archaeal and Bacterial Type Strains, Phase II (KMG-II): from individual species to whole genera.</title>
        <authorList>
            <person name="Goeker M."/>
        </authorList>
    </citation>
    <scope>NUCLEOTIDE SEQUENCE [LARGE SCALE GENOMIC DNA]</scope>
    <source>
        <strain evidence="1 2">ATCC 27112</strain>
    </source>
</reference>
<evidence type="ECO:0000313" key="2">
    <source>
        <dbReference type="Proteomes" id="UP000266506"/>
    </source>
</evidence>